<dbReference type="HOGENOM" id="CLU_3367407_0_0_12"/>
<evidence type="ECO:0000313" key="1">
    <source>
        <dbReference type="EMBL" id="ADN02308.1"/>
    </source>
</evidence>
<dbReference type="EMBL" id="CP001698">
    <property type="protein sequence ID" value="ADN02308.1"/>
    <property type="molecule type" value="Genomic_DNA"/>
</dbReference>
<reference key="1">
    <citation type="submission" date="2009-08" db="EMBL/GenBank/DDBJ databases">
        <title>The genome sequence of Spirochaeta thermophila DSM6192.</title>
        <authorList>
            <person name="Angelov A."/>
            <person name="Mientus M."/>
            <person name="Wittenberg S."/>
            <person name="Lehmann R."/>
            <person name="Liesegang H."/>
            <person name="Daniel R."/>
            <person name="Liebl W."/>
        </authorList>
    </citation>
    <scope>NUCLEOTIDE SEQUENCE</scope>
    <source>
        <strain>DSM 6192</strain>
    </source>
</reference>
<dbReference type="AlphaFoldDB" id="E0RU87"/>
<accession>E0RU87</accession>
<protein>
    <submittedName>
        <fullName evidence="1">Uncharacterized protein</fullName>
    </submittedName>
</protein>
<organism evidence="1 2">
    <name type="scientific">Winmispira thermophila (strain ATCC 49972 / DSM 6192 / RI 19.B1)</name>
    <name type="common">Spirochaeta thermophila</name>
    <dbReference type="NCBI Taxonomy" id="665571"/>
    <lineage>
        <taxon>Bacteria</taxon>
        <taxon>Pseudomonadati</taxon>
        <taxon>Spirochaetota</taxon>
        <taxon>Spirochaetia</taxon>
        <taxon>Winmispirales</taxon>
        <taxon>Winmispiraceae</taxon>
        <taxon>Winmispira</taxon>
    </lineage>
</organism>
<gene>
    <name evidence="1" type="ordered locus">STHERM_c13680</name>
</gene>
<evidence type="ECO:0000313" key="2">
    <source>
        <dbReference type="Proteomes" id="UP000001296"/>
    </source>
</evidence>
<dbReference type="KEGG" id="sta:STHERM_c13680"/>
<dbReference type="PaxDb" id="665571-STHERM_c13680"/>
<proteinExistence type="predicted"/>
<reference evidence="1 2" key="2">
    <citation type="journal article" date="2010" name="J. Bacteriol.">
        <title>Genome sequence of the polysaccharide-degrading, thermophilic anaerobe Spirochaeta thermophila DSM 6192.</title>
        <authorList>
            <person name="Angelov A."/>
            <person name="Liebl S."/>
            <person name="Ballschmiter M."/>
            <person name="Bomeke M."/>
            <person name="Lehmann R."/>
            <person name="Liesegang H."/>
            <person name="Daniel R."/>
            <person name="Liebl W."/>
        </authorList>
    </citation>
    <scope>NUCLEOTIDE SEQUENCE [LARGE SCALE GENOMIC DNA]</scope>
    <source>
        <strain evidence="2">ATCC 49972 / DSM 6192 / RI 19.B1</strain>
    </source>
</reference>
<name>E0RU87_WINT6</name>
<dbReference type="Proteomes" id="UP000001296">
    <property type="component" value="Chromosome"/>
</dbReference>
<sequence>MRYENDAHAESLLKEHLWTTSLVAFFLIFYDDVRG</sequence>